<dbReference type="PANTHER" id="PTHR23232">
    <property type="entry name" value="KRAB DOMAIN C2H2 ZINC FINGER"/>
    <property type="match status" value="1"/>
</dbReference>
<accession>A0A6P8PIM8</accession>
<dbReference type="InterPro" id="IPR036051">
    <property type="entry name" value="KRAB_dom_sf"/>
</dbReference>
<feature type="compositionally biased region" description="Acidic residues" evidence="1">
    <location>
        <begin position="101"/>
        <end position="113"/>
    </location>
</feature>
<dbReference type="PROSITE" id="PS50805">
    <property type="entry name" value="KRAB"/>
    <property type="match status" value="1"/>
</dbReference>
<dbReference type="Pfam" id="PF01352">
    <property type="entry name" value="KRAB"/>
    <property type="match status" value="1"/>
</dbReference>
<evidence type="ECO:0000259" key="2">
    <source>
        <dbReference type="PROSITE" id="PS50805"/>
    </source>
</evidence>
<feature type="compositionally biased region" description="Basic and acidic residues" evidence="1">
    <location>
        <begin position="121"/>
        <end position="142"/>
    </location>
</feature>
<gene>
    <name evidence="4" type="primary">LOC117354704</name>
</gene>
<dbReference type="AlphaFoldDB" id="A0A6P8PIM8"/>
<dbReference type="RefSeq" id="XP_033788487.1">
    <property type="nucleotide sequence ID" value="XM_033932596.1"/>
</dbReference>
<feature type="domain" description="KRAB" evidence="2">
    <location>
        <begin position="11"/>
        <end position="82"/>
    </location>
</feature>
<dbReference type="InterPro" id="IPR001909">
    <property type="entry name" value="KRAB"/>
</dbReference>
<dbReference type="SUPFAM" id="SSF109640">
    <property type="entry name" value="KRAB domain (Kruppel-associated box)"/>
    <property type="match status" value="1"/>
</dbReference>
<dbReference type="Gene3D" id="6.10.140.140">
    <property type="match status" value="1"/>
</dbReference>
<name>A0A6P8PIM8_GEOSA</name>
<evidence type="ECO:0000313" key="4">
    <source>
        <dbReference type="RefSeq" id="XP_033788487.1"/>
    </source>
</evidence>
<evidence type="ECO:0000256" key="1">
    <source>
        <dbReference type="SAM" id="MobiDB-lite"/>
    </source>
</evidence>
<dbReference type="PANTHER" id="PTHR23232:SF158">
    <property type="entry name" value="KRAB DOMAIN-CONTAINING PROTEIN 5"/>
    <property type="match status" value="1"/>
</dbReference>
<dbReference type="GeneID" id="117354704"/>
<organism evidence="3 4">
    <name type="scientific">Geotrypetes seraphini</name>
    <name type="common">Gaboon caecilian</name>
    <name type="synonym">Caecilia seraphini</name>
    <dbReference type="NCBI Taxonomy" id="260995"/>
    <lineage>
        <taxon>Eukaryota</taxon>
        <taxon>Metazoa</taxon>
        <taxon>Chordata</taxon>
        <taxon>Craniata</taxon>
        <taxon>Vertebrata</taxon>
        <taxon>Euteleostomi</taxon>
        <taxon>Amphibia</taxon>
        <taxon>Gymnophiona</taxon>
        <taxon>Geotrypetes</taxon>
    </lineage>
</organism>
<dbReference type="SMART" id="SM00349">
    <property type="entry name" value="KRAB"/>
    <property type="match status" value="1"/>
</dbReference>
<dbReference type="InterPro" id="IPR050169">
    <property type="entry name" value="Krueppel_C2H2_ZnF"/>
</dbReference>
<sequence length="165" mass="19395">MPEGASAREMVTFEDIAVSFSEEEWAYLDEEQKKLYREVMEENYQTLVSLAEQELKQERESEKNQGKYRLEMEQIQRQSGNVCANISQRTKRINTRNCQQESEEQTDSAEDSLDGVPNSQRNDKDLSKIPEHQRHLTNHSDEITSKLQQEEFAVLKTRLFVDLFM</sequence>
<dbReference type="GO" id="GO:0006355">
    <property type="term" value="P:regulation of DNA-templated transcription"/>
    <property type="evidence" value="ECO:0007669"/>
    <property type="project" value="InterPro"/>
</dbReference>
<protein>
    <submittedName>
        <fullName evidence="4">Zinc finger protein 846-like isoform X4</fullName>
    </submittedName>
</protein>
<proteinExistence type="predicted"/>
<feature type="region of interest" description="Disordered" evidence="1">
    <location>
        <begin position="88"/>
        <end position="142"/>
    </location>
</feature>
<dbReference type="Proteomes" id="UP000515159">
    <property type="component" value="Chromosome 2"/>
</dbReference>
<reference evidence="4" key="1">
    <citation type="submission" date="2025-08" db="UniProtKB">
        <authorList>
            <consortium name="RefSeq"/>
        </authorList>
    </citation>
    <scope>IDENTIFICATION</scope>
</reference>
<evidence type="ECO:0000313" key="3">
    <source>
        <dbReference type="Proteomes" id="UP000515159"/>
    </source>
</evidence>
<keyword evidence="3" id="KW-1185">Reference proteome</keyword>
<dbReference type="CDD" id="cd07765">
    <property type="entry name" value="KRAB_A-box"/>
    <property type="match status" value="1"/>
</dbReference>